<evidence type="ECO:0000313" key="1">
    <source>
        <dbReference type="EMBL" id="GFR90470.1"/>
    </source>
</evidence>
<sequence length="84" mass="9250">MELLWRSEVIGHVIYLPYADDKVGMEGIETLNISEGIPSIPEAFPEMMCLISSVSPLLWEEGRGVPQSVTGGLGHGQRIRLSRV</sequence>
<protein>
    <submittedName>
        <fullName evidence="1">Uncharacterized protein</fullName>
    </submittedName>
</protein>
<dbReference type="AlphaFoldDB" id="A0AAV4H1P4"/>
<reference evidence="1 2" key="1">
    <citation type="journal article" date="2021" name="Elife">
        <title>Chloroplast acquisition without the gene transfer in kleptoplastic sea slugs, Plakobranchus ocellatus.</title>
        <authorList>
            <person name="Maeda T."/>
            <person name="Takahashi S."/>
            <person name="Yoshida T."/>
            <person name="Shimamura S."/>
            <person name="Takaki Y."/>
            <person name="Nagai Y."/>
            <person name="Toyoda A."/>
            <person name="Suzuki Y."/>
            <person name="Arimoto A."/>
            <person name="Ishii H."/>
            <person name="Satoh N."/>
            <person name="Nishiyama T."/>
            <person name="Hasebe M."/>
            <person name="Maruyama T."/>
            <person name="Minagawa J."/>
            <person name="Obokata J."/>
            <person name="Shigenobu S."/>
        </authorList>
    </citation>
    <scope>NUCLEOTIDE SEQUENCE [LARGE SCALE GENOMIC DNA]</scope>
</reference>
<keyword evidence="2" id="KW-1185">Reference proteome</keyword>
<dbReference type="Proteomes" id="UP000762676">
    <property type="component" value="Unassembled WGS sequence"/>
</dbReference>
<dbReference type="EMBL" id="BMAT01012354">
    <property type="protein sequence ID" value="GFR90470.1"/>
    <property type="molecule type" value="Genomic_DNA"/>
</dbReference>
<gene>
    <name evidence="1" type="ORF">ElyMa_006150400</name>
</gene>
<organism evidence="1 2">
    <name type="scientific">Elysia marginata</name>
    <dbReference type="NCBI Taxonomy" id="1093978"/>
    <lineage>
        <taxon>Eukaryota</taxon>
        <taxon>Metazoa</taxon>
        <taxon>Spiralia</taxon>
        <taxon>Lophotrochozoa</taxon>
        <taxon>Mollusca</taxon>
        <taxon>Gastropoda</taxon>
        <taxon>Heterobranchia</taxon>
        <taxon>Euthyneura</taxon>
        <taxon>Panpulmonata</taxon>
        <taxon>Sacoglossa</taxon>
        <taxon>Placobranchoidea</taxon>
        <taxon>Plakobranchidae</taxon>
        <taxon>Elysia</taxon>
    </lineage>
</organism>
<comment type="caution">
    <text evidence="1">The sequence shown here is derived from an EMBL/GenBank/DDBJ whole genome shotgun (WGS) entry which is preliminary data.</text>
</comment>
<evidence type="ECO:0000313" key="2">
    <source>
        <dbReference type="Proteomes" id="UP000762676"/>
    </source>
</evidence>
<name>A0AAV4H1P4_9GAST</name>
<accession>A0AAV4H1P4</accession>
<proteinExistence type="predicted"/>